<feature type="compositionally biased region" description="Gly residues" evidence="5">
    <location>
        <begin position="337"/>
        <end position="354"/>
    </location>
</feature>
<feature type="region of interest" description="Disordered" evidence="5">
    <location>
        <begin position="333"/>
        <end position="355"/>
    </location>
</feature>
<dbReference type="SUPFAM" id="SSF56059">
    <property type="entry name" value="Glutathione synthetase ATP-binding domain-like"/>
    <property type="match status" value="1"/>
</dbReference>
<keyword evidence="1" id="KW-0436">Ligase</keyword>
<evidence type="ECO:0000256" key="3">
    <source>
        <dbReference type="ARBA" id="ARBA00022840"/>
    </source>
</evidence>
<dbReference type="OrthoDB" id="3862013at2"/>
<name>A0A8G1XC84_9ACTN</name>
<keyword evidence="3 4" id="KW-0067">ATP-binding</keyword>
<proteinExistence type="predicted"/>
<dbReference type="InterPro" id="IPR052032">
    <property type="entry name" value="ATP-dep_AA_Ligase"/>
</dbReference>
<evidence type="ECO:0000313" key="7">
    <source>
        <dbReference type="EMBL" id="ROR37459.1"/>
    </source>
</evidence>
<dbReference type="PANTHER" id="PTHR43585:SF2">
    <property type="entry name" value="ATP-GRASP ENZYME FSQD"/>
    <property type="match status" value="1"/>
</dbReference>
<dbReference type="RefSeq" id="WP_123561400.1">
    <property type="nucleotide sequence ID" value="NZ_RJVJ01000002.1"/>
</dbReference>
<evidence type="ECO:0000313" key="8">
    <source>
        <dbReference type="Proteomes" id="UP000267408"/>
    </source>
</evidence>
<dbReference type="Gene3D" id="3.40.50.20">
    <property type="match status" value="1"/>
</dbReference>
<feature type="domain" description="ATP-grasp" evidence="6">
    <location>
        <begin position="131"/>
        <end position="331"/>
    </location>
</feature>
<dbReference type="PROSITE" id="PS50975">
    <property type="entry name" value="ATP_GRASP"/>
    <property type="match status" value="1"/>
</dbReference>
<dbReference type="Gene3D" id="3.30.470.20">
    <property type="entry name" value="ATP-grasp fold, B domain"/>
    <property type="match status" value="1"/>
</dbReference>
<dbReference type="GO" id="GO:0046872">
    <property type="term" value="F:metal ion binding"/>
    <property type="evidence" value="ECO:0007669"/>
    <property type="project" value="InterPro"/>
</dbReference>
<dbReference type="GO" id="GO:0016874">
    <property type="term" value="F:ligase activity"/>
    <property type="evidence" value="ECO:0007669"/>
    <property type="project" value="UniProtKB-KW"/>
</dbReference>
<dbReference type="GO" id="GO:0005524">
    <property type="term" value="F:ATP binding"/>
    <property type="evidence" value="ECO:0007669"/>
    <property type="project" value="UniProtKB-UniRule"/>
</dbReference>
<keyword evidence="2 4" id="KW-0547">Nucleotide-binding</keyword>
<dbReference type="EMBL" id="RJVJ01000002">
    <property type="protein sequence ID" value="ROR37459.1"/>
    <property type="molecule type" value="Genomic_DNA"/>
</dbReference>
<dbReference type="Gene3D" id="3.30.1490.20">
    <property type="entry name" value="ATP-grasp fold, A domain"/>
    <property type="match status" value="1"/>
</dbReference>
<dbReference type="InterPro" id="IPR013815">
    <property type="entry name" value="ATP_grasp_subdomain_1"/>
</dbReference>
<dbReference type="PANTHER" id="PTHR43585">
    <property type="entry name" value="FUMIPYRROLE BIOSYNTHESIS PROTEIN C"/>
    <property type="match status" value="1"/>
</dbReference>
<gene>
    <name evidence="7" type="ORF">EDD39_5603</name>
</gene>
<comment type="caution">
    <text evidence="7">The sequence shown here is derived from an EMBL/GenBank/DDBJ whole genome shotgun (WGS) entry which is preliminary data.</text>
</comment>
<organism evidence="7 8">
    <name type="scientific">Kitasatospora cineracea</name>
    <dbReference type="NCBI Taxonomy" id="88074"/>
    <lineage>
        <taxon>Bacteria</taxon>
        <taxon>Bacillati</taxon>
        <taxon>Actinomycetota</taxon>
        <taxon>Actinomycetes</taxon>
        <taxon>Kitasatosporales</taxon>
        <taxon>Streptomycetaceae</taxon>
        <taxon>Kitasatospora</taxon>
    </lineage>
</organism>
<feature type="region of interest" description="Disordered" evidence="5">
    <location>
        <begin position="69"/>
        <end position="89"/>
    </location>
</feature>
<dbReference type="InterPro" id="IPR011761">
    <property type="entry name" value="ATP-grasp"/>
</dbReference>
<reference evidence="7 8" key="1">
    <citation type="submission" date="2018-11" db="EMBL/GenBank/DDBJ databases">
        <title>Sequencing the genomes of 1000 actinobacteria strains.</title>
        <authorList>
            <person name="Klenk H.-P."/>
        </authorList>
    </citation>
    <scope>NUCLEOTIDE SEQUENCE [LARGE SCALE GENOMIC DNA]</scope>
    <source>
        <strain evidence="7 8">DSM 44780</strain>
    </source>
</reference>
<dbReference type="AlphaFoldDB" id="A0A8G1XC84"/>
<evidence type="ECO:0000256" key="5">
    <source>
        <dbReference type="SAM" id="MobiDB-lite"/>
    </source>
</evidence>
<evidence type="ECO:0000256" key="1">
    <source>
        <dbReference type="ARBA" id="ARBA00022598"/>
    </source>
</evidence>
<evidence type="ECO:0000259" key="6">
    <source>
        <dbReference type="PROSITE" id="PS50975"/>
    </source>
</evidence>
<dbReference type="Proteomes" id="UP000267408">
    <property type="component" value="Unassembled WGS sequence"/>
</dbReference>
<protein>
    <recommendedName>
        <fullName evidence="6">ATP-grasp domain-containing protein</fullName>
    </recommendedName>
</protein>
<sequence>MHVVLIGARSEAIEALLADGHAVSLLYEGGEHRRVDPYRDRLAHACAVDSYLVVESLWSALHHVGALDPAGPDGDGDGADGGGAGPHGSVDAVVSVQEHGMVPAALLGRLLGARAIDPRVALRCRDKALQKAAWRAAGIPTADWAVVPDAGRGSVARAAAAAGVAAPYVVKPTAGAATIGVAAADGPAQLDALAAALVAESETRRRLLVEHRVPGEEWHLDGLVRDGALAALLVSRYLVPLIETKRGRPAATVSLPPADHPDLYREAAELTGRALAALGHRDGVFHFEVFGGPGGFTAGELAARPGGHMIGALAERVLGIDLWAAAVRAVTGDRPGRGGGPADPGGLPDPGGSAGRVVGFTDIPTLAGAVNRLGREHVERIPGVVDVEIKIRPGEVMPAMDANSGIRIGTALVEAATEQDCRDALLRIADLAAELNSAPGLDSAPEPDSGSGPAGEQPPPQPRTSPDDKEE</sequence>
<feature type="region of interest" description="Disordered" evidence="5">
    <location>
        <begin position="437"/>
        <end position="471"/>
    </location>
</feature>
<accession>A0A8G1XC84</accession>
<evidence type="ECO:0000256" key="2">
    <source>
        <dbReference type="ARBA" id="ARBA00022741"/>
    </source>
</evidence>
<evidence type="ECO:0000256" key="4">
    <source>
        <dbReference type="PROSITE-ProRule" id="PRU00409"/>
    </source>
</evidence>